<keyword evidence="6 8" id="KW-0648">Protein biosynthesis</keyword>
<keyword evidence="5 8" id="KW-0251">Elongation factor</keyword>
<evidence type="ECO:0000256" key="4">
    <source>
        <dbReference type="ARBA" id="ARBA00022490"/>
    </source>
</evidence>
<dbReference type="PANTHER" id="PTHR30053">
    <property type="entry name" value="ELONGATION FACTOR P"/>
    <property type="match status" value="1"/>
</dbReference>
<evidence type="ECO:0000313" key="13">
    <source>
        <dbReference type="EMBL" id="OAB74371.1"/>
    </source>
</evidence>
<dbReference type="FunFam" id="2.30.30.30:FF:000003">
    <property type="entry name" value="Elongation factor P"/>
    <property type="match status" value="1"/>
</dbReference>
<comment type="similarity">
    <text evidence="3 8 10">Belongs to the elongation factor P family.</text>
</comment>
<dbReference type="SUPFAM" id="SSF50104">
    <property type="entry name" value="Translation proteins SH3-like domain"/>
    <property type="match status" value="1"/>
</dbReference>
<dbReference type="PIRSF" id="PIRSF005901">
    <property type="entry name" value="EF-P"/>
    <property type="match status" value="1"/>
</dbReference>
<evidence type="ECO:0000259" key="12">
    <source>
        <dbReference type="SMART" id="SM01185"/>
    </source>
</evidence>
<dbReference type="PANTHER" id="PTHR30053:SF12">
    <property type="entry name" value="ELONGATION FACTOR P (EF-P) FAMILY PROTEIN"/>
    <property type="match status" value="1"/>
</dbReference>
<gene>
    <name evidence="8" type="primary">efp</name>
    <name evidence="13" type="ORF">PNBC_09855</name>
</gene>
<evidence type="ECO:0000256" key="3">
    <source>
        <dbReference type="ARBA" id="ARBA00009479"/>
    </source>
</evidence>
<dbReference type="FunFam" id="2.40.50.140:FF:000004">
    <property type="entry name" value="Elongation factor P"/>
    <property type="match status" value="1"/>
</dbReference>
<feature type="domain" description="Elongation factor P C-terminal" evidence="11">
    <location>
        <begin position="129"/>
        <end position="184"/>
    </location>
</feature>
<evidence type="ECO:0000256" key="1">
    <source>
        <dbReference type="ARBA" id="ARBA00004496"/>
    </source>
</evidence>
<organism evidence="13 14">
    <name type="scientific">Paenibacillus crassostreae</name>
    <dbReference type="NCBI Taxonomy" id="1763538"/>
    <lineage>
        <taxon>Bacteria</taxon>
        <taxon>Bacillati</taxon>
        <taxon>Bacillota</taxon>
        <taxon>Bacilli</taxon>
        <taxon>Bacillales</taxon>
        <taxon>Paenibacillaceae</taxon>
        <taxon>Paenibacillus</taxon>
    </lineage>
</organism>
<dbReference type="SUPFAM" id="SSF50249">
    <property type="entry name" value="Nucleic acid-binding proteins"/>
    <property type="match status" value="2"/>
</dbReference>
<feature type="domain" description="Translation elongation factor P/YeiP central" evidence="12">
    <location>
        <begin position="67"/>
        <end position="121"/>
    </location>
</feature>
<evidence type="ECO:0000259" key="11">
    <source>
        <dbReference type="SMART" id="SM00841"/>
    </source>
</evidence>
<keyword evidence="4 8" id="KW-0963">Cytoplasm</keyword>
<dbReference type="UniPathway" id="UPA00345"/>
<dbReference type="InterPro" id="IPR020599">
    <property type="entry name" value="Transl_elong_fac_P/YeiP"/>
</dbReference>
<dbReference type="HAMAP" id="MF_00141">
    <property type="entry name" value="EF_P"/>
    <property type="match status" value="1"/>
</dbReference>
<dbReference type="FunFam" id="2.40.50.140:FF:000009">
    <property type="entry name" value="Elongation factor P"/>
    <property type="match status" value="1"/>
</dbReference>
<name>A0A167DHC0_9BACL</name>
<evidence type="ECO:0000313" key="14">
    <source>
        <dbReference type="Proteomes" id="UP000077134"/>
    </source>
</evidence>
<proteinExistence type="inferred from homology"/>
<evidence type="ECO:0000256" key="9">
    <source>
        <dbReference type="NCBIfam" id="TIGR00038"/>
    </source>
</evidence>
<dbReference type="Pfam" id="PF09285">
    <property type="entry name" value="Elong-fact-P_C"/>
    <property type="match status" value="1"/>
</dbReference>
<dbReference type="STRING" id="1763538.LPB68_04105"/>
<dbReference type="InterPro" id="IPR001059">
    <property type="entry name" value="Transl_elong_P/YeiP_cen"/>
</dbReference>
<evidence type="ECO:0000256" key="6">
    <source>
        <dbReference type="ARBA" id="ARBA00022917"/>
    </source>
</evidence>
<evidence type="ECO:0000256" key="10">
    <source>
        <dbReference type="RuleBase" id="RU004389"/>
    </source>
</evidence>
<comment type="function">
    <text evidence="7 8">Involved in peptide bond synthesis. Stimulates efficient translation and peptide-bond synthesis on native or reconstituted 70S ribosomes in vitro. Probably functions indirectly by altering the affinity of the ribosome for aminoacyl-tRNA, thus increasing their reactivity as acceptors for peptidyl transferase.</text>
</comment>
<dbReference type="NCBIfam" id="NF001810">
    <property type="entry name" value="PRK00529.1"/>
    <property type="match status" value="1"/>
</dbReference>
<evidence type="ECO:0000256" key="5">
    <source>
        <dbReference type="ARBA" id="ARBA00022768"/>
    </source>
</evidence>
<dbReference type="NCBIfam" id="TIGR00038">
    <property type="entry name" value="efp"/>
    <property type="match status" value="1"/>
</dbReference>
<dbReference type="Gene3D" id="2.40.50.140">
    <property type="entry name" value="Nucleic acid-binding proteins"/>
    <property type="match status" value="2"/>
</dbReference>
<dbReference type="SMART" id="SM00841">
    <property type="entry name" value="Elong-fact-P_C"/>
    <property type="match status" value="1"/>
</dbReference>
<comment type="pathway">
    <text evidence="2 8">Protein biosynthesis; polypeptide chain elongation.</text>
</comment>
<dbReference type="RefSeq" id="WP_068657628.1">
    <property type="nucleotide sequence ID" value="NZ_CP017770.1"/>
</dbReference>
<dbReference type="OrthoDB" id="9801844at2"/>
<accession>A0A167DHC0</accession>
<dbReference type="InterPro" id="IPR011768">
    <property type="entry name" value="Transl_elongation_fac_P"/>
</dbReference>
<evidence type="ECO:0000256" key="8">
    <source>
        <dbReference type="HAMAP-Rule" id="MF_00141"/>
    </source>
</evidence>
<dbReference type="InterPro" id="IPR015365">
    <property type="entry name" value="Elong-fact-P_C"/>
</dbReference>
<dbReference type="GO" id="GO:0003746">
    <property type="term" value="F:translation elongation factor activity"/>
    <property type="evidence" value="ECO:0007669"/>
    <property type="project" value="UniProtKB-UniRule"/>
</dbReference>
<dbReference type="KEGG" id="pcx:LPB68_04105"/>
<evidence type="ECO:0000256" key="7">
    <source>
        <dbReference type="ARBA" id="ARBA00025469"/>
    </source>
</evidence>
<dbReference type="InterPro" id="IPR014722">
    <property type="entry name" value="Rib_uL2_dom2"/>
</dbReference>
<keyword evidence="14" id="KW-1185">Reference proteome</keyword>
<dbReference type="Gene3D" id="2.30.30.30">
    <property type="match status" value="1"/>
</dbReference>
<dbReference type="CDD" id="cd04470">
    <property type="entry name" value="S1_EF-P_repeat_1"/>
    <property type="match status" value="1"/>
</dbReference>
<evidence type="ECO:0000256" key="2">
    <source>
        <dbReference type="ARBA" id="ARBA00004815"/>
    </source>
</evidence>
<dbReference type="InterPro" id="IPR012340">
    <property type="entry name" value="NA-bd_OB-fold"/>
</dbReference>
<dbReference type="AlphaFoldDB" id="A0A167DHC0"/>
<comment type="caution">
    <text evidence="13">The sequence shown here is derived from an EMBL/GenBank/DDBJ whole genome shotgun (WGS) entry which is preliminary data.</text>
</comment>
<dbReference type="Pfam" id="PF01132">
    <property type="entry name" value="EFP"/>
    <property type="match status" value="1"/>
</dbReference>
<reference evidence="13 14" key="1">
    <citation type="submission" date="2016-02" db="EMBL/GenBank/DDBJ databases">
        <title>Paenibacillus sp. LPB0068, isolated from Crassostrea gigas.</title>
        <authorList>
            <person name="Shin S.-K."/>
            <person name="Yi H."/>
        </authorList>
    </citation>
    <scope>NUCLEOTIDE SEQUENCE [LARGE SCALE GENOMIC DNA]</scope>
    <source>
        <strain evidence="13 14">LPB0068</strain>
    </source>
</reference>
<dbReference type="Pfam" id="PF08207">
    <property type="entry name" value="EFP_N"/>
    <property type="match status" value="1"/>
</dbReference>
<dbReference type="SMART" id="SM01185">
    <property type="entry name" value="EFP"/>
    <property type="match status" value="1"/>
</dbReference>
<dbReference type="CDD" id="cd05794">
    <property type="entry name" value="S1_EF-P_repeat_2"/>
    <property type="match status" value="1"/>
</dbReference>
<sequence>MISVNDFKTGLTVEVEGDIFSVIDFQHVKPGKGAAFVRSKLKNLRNGNTVERTFRAGETIGRAIIENRPVQYLYASGQEHAFMDNETYDQFTLTSDQLKWELNFIRENMNVNIVSYQGEILGINLPHSVELKVTETEPGVKGNTAQGATKNATVETGLVVQVPLFINEEDVLLIDTRDGKYISRA</sequence>
<protein>
    <recommendedName>
        <fullName evidence="8 9">Elongation factor P</fullName>
        <shortName evidence="8">EF-P</shortName>
    </recommendedName>
</protein>
<dbReference type="EMBL" id="LSFN01000014">
    <property type="protein sequence ID" value="OAB74371.1"/>
    <property type="molecule type" value="Genomic_DNA"/>
</dbReference>
<dbReference type="Proteomes" id="UP000077134">
    <property type="component" value="Unassembled WGS sequence"/>
</dbReference>
<dbReference type="GO" id="GO:0043043">
    <property type="term" value="P:peptide biosynthetic process"/>
    <property type="evidence" value="ECO:0007669"/>
    <property type="project" value="InterPro"/>
</dbReference>
<dbReference type="InterPro" id="IPR008991">
    <property type="entry name" value="Translation_prot_SH3-like_sf"/>
</dbReference>
<comment type="subcellular location">
    <subcellularLocation>
        <location evidence="1 8">Cytoplasm</location>
    </subcellularLocation>
</comment>
<dbReference type="GO" id="GO:0005829">
    <property type="term" value="C:cytosol"/>
    <property type="evidence" value="ECO:0007669"/>
    <property type="project" value="UniProtKB-ARBA"/>
</dbReference>
<dbReference type="InterPro" id="IPR013185">
    <property type="entry name" value="Transl_elong_KOW-like"/>
</dbReference>